<dbReference type="Pfam" id="PF01593">
    <property type="entry name" value="Amino_oxidase"/>
    <property type="match status" value="2"/>
</dbReference>
<dbReference type="Gene3D" id="3.90.660.10">
    <property type="match status" value="1"/>
</dbReference>
<feature type="domain" description="Amine oxidase" evidence="3">
    <location>
        <begin position="121"/>
        <end position="381"/>
    </location>
</feature>
<organism evidence="4 5">
    <name type="scientific">Ideonella azotifigens</name>
    <dbReference type="NCBI Taxonomy" id="513160"/>
    <lineage>
        <taxon>Bacteria</taxon>
        <taxon>Pseudomonadati</taxon>
        <taxon>Pseudomonadota</taxon>
        <taxon>Betaproteobacteria</taxon>
        <taxon>Burkholderiales</taxon>
        <taxon>Sphaerotilaceae</taxon>
        <taxon>Ideonella</taxon>
    </lineage>
</organism>
<feature type="domain" description="Amine oxidase" evidence="3">
    <location>
        <begin position="12"/>
        <end position="88"/>
    </location>
</feature>
<accession>A0ABN1JVC5</accession>
<evidence type="ECO:0000259" key="3">
    <source>
        <dbReference type="Pfam" id="PF01593"/>
    </source>
</evidence>
<evidence type="ECO:0000256" key="1">
    <source>
        <dbReference type="ARBA" id="ARBA00005995"/>
    </source>
</evidence>
<dbReference type="InterPro" id="IPR002937">
    <property type="entry name" value="Amino_oxidase"/>
</dbReference>
<feature type="region of interest" description="Disordered" evidence="2">
    <location>
        <begin position="328"/>
        <end position="349"/>
    </location>
</feature>
<feature type="compositionally biased region" description="Low complexity" evidence="2">
    <location>
        <begin position="332"/>
        <end position="344"/>
    </location>
</feature>
<evidence type="ECO:0000313" key="5">
    <source>
        <dbReference type="Proteomes" id="UP001500279"/>
    </source>
</evidence>
<comment type="similarity">
    <text evidence="1">Belongs to the flavin monoamine oxidase family.</text>
</comment>
<proteinExistence type="inferred from homology"/>
<dbReference type="Gene3D" id="3.50.50.60">
    <property type="entry name" value="FAD/NAD(P)-binding domain"/>
    <property type="match status" value="2"/>
</dbReference>
<dbReference type="PANTHER" id="PTHR43563:SF14">
    <property type="entry name" value="AMINE OXIDASE"/>
    <property type="match status" value="1"/>
</dbReference>
<evidence type="ECO:0000256" key="2">
    <source>
        <dbReference type="SAM" id="MobiDB-lite"/>
    </source>
</evidence>
<reference evidence="4 5" key="1">
    <citation type="journal article" date="2019" name="Int. J. Syst. Evol. Microbiol.">
        <title>The Global Catalogue of Microorganisms (GCM) 10K type strain sequencing project: providing services to taxonomists for standard genome sequencing and annotation.</title>
        <authorList>
            <consortium name="The Broad Institute Genomics Platform"/>
            <consortium name="The Broad Institute Genome Sequencing Center for Infectious Disease"/>
            <person name="Wu L."/>
            <person name="Ma J."/>
        </authorList>
    </citation>
    <scope>NUCLEOTIDE SEQUENCE [LARGE SCALE GENOMIC DNA]</scope>
    <source>
        <strain evidence="4 5">JCM 15503</strain>
    </source>
</reference>
<dbReference type="EMBL" id="BAAAEW010000007">
    <property type="protein sequence ID" value="GAA0747391.1"/>
    <property type="molecule type" value="Genomic_DNA"/>
</dbReference>
<comment type="caution">
    <text evidence="4">The sequence shown here is derived from an EMBL/GenBank/DDBJ whole genome shotgun (WGS) entry which is preliminary data.</text>
</comment>
<protein>
    <submittedName>
        <fullName evidence="4">FAD-dependent oxidoreductase</fullName>
    </submittedName>
</protein>
<dbReference type="InterPro" id="IPR050703">
    <property type="entry name" value="Flavin_MAO"/>
</dbReference>
<keyword evidence="5" id="KW-1185">Reference proteome</keyword>
<dbReference type="SUPFAM" id="SSF51905">
    <property type="entry name" value="FAD/NAD(P)-binding domain"/>
    <property type="match status" value="1"/>
</dbReference>
<evidence type="ECO:0000313" key="4">
    <source>
        <dbReference type="EMBL" id="GAA0747391.1"/>
    </source>
</evidence>
<name>A0ABN1JVC5_9BURK</name>
<dbReference type="InterPro" id="IPR036188">
    <property type="entry name" value="FAD/NAD-bd_sf"/>
</dbReference>
<dbReference type="RefSeq" id="WP_231012413.1">
    <property type="nucleotide sequence ID" value="NZ_BAAAEW010000007.1"/>
</dbReference>
<gene>
    <name evidence="4" type="ORF">GCM10009107_15850</name>
</gene>
<dbReference type="Proteomes" id="UP001500279">
    <property type="component" value="Unassembled WGS sequence"/>
</dbReference>
<dbReference type="SUPFAM" id="SSF54373">
    <property type="entry name" value="FAD-linked reductases, C-terminal domain"/>
    <property type="match status" value="1"/>
</dbReference>
<sequence length="419" mass="43777">MLDLALVGGGACGLALAHSLHARGRDWRLFEARERLGGRVLTAQSQDGTPLDLGATWYWPATQPAMAGLVADLGLADLAQVDDGRVLHLADPNRVPQAVALGPDQRPAADATAPATSGAVHGGARRLAGGMGALIGALARPLPPERLRLGHAALALVDHGEFIELRLQVGERLQAVHARRVVLALPPRVAESLLQFTPALPAPVQAALRRTPTWMATAAKAGFAYRRPFWREAGLSGNAWVTHAQAMLAEVFDASGPEGLSSAGALAGFAALGATQRERFSKGRELLLGSQMAQLFGPQAVDEALCTGRFWQDWAQERWTCSPADIAEEDQPSAAHPAHPGHPAQGEPLLAEPHWGGKLFFGGSETAHRGCGYLEGALVAAGRLRSQLAPAGIAARPEPLPRPSAAANDACAVVPGSSA</sequence>
<dbReference type="PANTHER" id="PTHR43563">
    <property type="entry name" value="AMINE OXIDASE"/>
    <property type="match status" value="1"/>
</dbReference>